<protein>
    <submittedName>
        <fullName evidence="2">Putative adhesin</fullName>
    </submittedName>
</protein>
<reference evidence="2 3" key="1">
    <citation type="submission" date="2018-05" db="EMBL/GenBank/DDBJ databases">
        <title>Genomic Encyclopedia of Type Strains, Phase IV (KMG-IV): sequencing the most valuable type-strain genomes for metagenomic binning, comparative biology and taxonomic classification.</title>
        <authorList>
            <person name="Goeker M."/>
        </authorList>
    </citation>
    <scope>NUCLEOTIDE SEQUENCE [LARGE SCALE GENOMIC DNA]</scope>
    <source>
        <strain evidence="2 3">DSM 45480</strain>
    </source>
</reference>
<sequence length="289" mass="30031">MALLVGAVLTACGIRIVKYEFSDDHTVAEKYTSVRVRTSGGEVSIRHVPGLSETKIHRKVEHNKDNRPTGIAHRVEGDTLVLDDCGRDCDINYDVQVPSAEITVQGDVGSGNATIEGLASVDYKTGSGDFNARNIAGNVQITSGSGDVDVRDITGDVKAITSSGKFGASKVKGSVTADLGSGNITLDQLQGKVLANTGSGNISGTALDNDVTADADSGNVELNFVSARTVRVVTGSGNLTVRVPSSAGPYRVTAESGRGDRRVDVPTDPAAKYELKLTADSGNVKVLAV</sequence>
<name>A0A316IAD0_9PSEU</name>
<dbReference type="PANTHER" id="PTHR34094">
    <property type="match status" value="1"/>
</dbReference>
<dbReference type="Pfam" id="PF13349">
    <property type="entry name" value="DUF4097"/>
    <property type="match status" value="1"/>
</dbReference>
<feature type="domain" description="DUF4097" evidence="1">
    <location>
        <begin position="118"/>
        <end position="286"/>
    </location>
</feature>
<comment type="caution">
    <text evidence="2">The sequence shown here is derived from an EMBL/GenBank/DDBJ whole genome shotgun (WGS) entry which is preliminary data.</text>
</comment>
<proteinExistence type="predicted"/>
<organism evidence="2 3">
    <name type="scientific">Lentzea atacamensis</name>
    <dbReference type="NCBI Taxonomy" id="531938"/>
    <lineage>
        <taxon>Bacteria</taxon>
        <taxon>Bacillati</taxon>
        <taxon>Actinomycetota</taxon>
        <taxon>Actinomycetes</taxon>
        <taxon>Pseudonocardiales</taxon>
        <taxon>Pseudonocardiaceae</taxon>
        <taxon>Lentzea</taxon>
    </lineage>
</organism>
<evidence type="ECO:0000313" key="3">
    <source>
        <dbReference type="Proteomes" id="UP000246005"/>
    </source>
</evidence>
<gene>
    <name evidence="2" type="ORF">C8D88_101528</name>
</gene>
<dbReference type="AlphaFoldDB" id="A0A316IAD0"/>
<dbReference type="Proteomes" id="UP000246005">
    <property type="component" value="Unassembled WGS sequence"/>
</dbReference>
<accession>A0A316IAD0</accession>
<dbReference type="PANTHER" id="PTHR34094:SF1">
    <property type="entry name" value="PROTEIN FAM185A"/>
    <property type="match status" value="1"/>
</dbReference>
<dbReference type="EMBL" id="QGHB01000001">
    <property type="protein sequence ID" value="PWK90512.1"/>
    <property type="molecule type" value="Genomic_DNA"/>
</dbReference>
<evidence type="ECO:0000259" key="1">
    <source>
        <dbReference type="Pfam" id="PF13349"/>
    </source>
</evidence>
<evidence type="ECO:0000313" key="2">
    <source>
        <dbReference type="EMBL" id="PWK90512.1"/>
    </source>
</evidence>
<dbReference type="InterPro" id="IPR025164">
    <property type="entry name" value="Toastrack_DUF4097"/>
</dbReference>